<evidence type="ECO:0000256" key="8">
    <source>
        <dbReference type="SAM" id="Phobius"/>
    </source>
</evidence>
<feature type="coiled-coil region" evidence="7">
    <location>
        <begin position="295"/>
        <end position="322"/>
    </location>
</feature>
<dbReference type="SUPFAM" id="SSF55874">
    <property type="entry name" value="ATPase domain of HSP90 chaperone/DNA topoisomerase II/histidine kinase"/>
    <property type="match status" value="1"/>
</dbReference>
<dbReference type="RefSeq" id="WP_227259653.1">
    <property type="nucleotide sequence ID" value="NZ_BAAADU010000002.1"/>
</dbReference>
<dbReference type="Gene3D" id="3.30.450.40">
    <property type="match status" value="1"/>
</dbReference>
<feature type="domain" description="Histidine kinase" evidence="9">
    <location>
        <begin position="322"/>
        <end position="523"/>
    </location>
</feature>
<keyword evidence="5" id="KW-0418">Kinase</keyword>
<dbReference type="SMART" id="SM00387">
    <property type="entry name" value="HATPase_c"/>
    <property type="match status" value="1"/>
</dbReference>
<evidence type="ECO:0000256" key="3">
    <source>
        <dbReference type="ARBA" id="ARBA00022553"/>
    </source>
</evidence>
<dbReference type="InterPro" id="IPR003661">
    <property type="entry name" value="HisK_dim/P_dom"/>
</dbReference>
<name>A0AAV3T3G7_9EURY</name>
<dbReference type="InterPro" id="IPR004358">
    <property type="entry name" value="Sig_transdc_His_kin-like_C"/>
</dbReference>
<dbReference type="InterPro" id="IPR050736">
    <property type="entry name" value="Sensor_HK_Regulatory"/>
</dbReference>
<proteinExistence type="predicted"/>
<keyword evidence="8" id="KW-1133">Transmembrane helix</keyword>
<keyword evidence="8" id="KW-0472">Membrane</keyword>
<accession>A0AAV3T3G7</accession>
<gene>
    <name evidence="10" type="ORF">GCM10009019_22600</name>
</gene>
<evidence type="ECO:0000256" key="6">
    <source>
        <dbReference type="ARBA" id="ARBA00023012"/>
    </source>
</evidence>
<comment type="catalytic activity">
    <reaction evidence="1">
        <text>ATP + protein L-histidine = ADP + protein N-phospho-L-histidine.</text>
        <dbReference type="EC" id="2.7.13.3"/>
    </reaction>
</comment>
<evidence type="ECO:0000313" key="10">
    <source>
        <dbReference type="EMBL" id="GAA0657828.1"/>
    </source>
</evidence>
<keyword evidence="3" id="KW-0597">Phosphoprotein</keyword>
<dbReference type="GeneID" id="68573059"/>
<dbReference type="PANTHER" id="PTHR43711:SF1">
    <property type="entry name" value="HISTIDINE KINASE 1"/>
    <property type="match status" value="1"/>
</dbReference>
<dbReference type="AlphaFoldDB" id="A0AAV3T3G7"/>
<dbReference type="Proteomes" id="UP001500194">
    <property type="component" value="Unassembled WGS sequence"/>
</dbReference>
<dbReference type="InterPro" id="IPR003594">
    <property type="entry name" value="HATPase_dom"/>
</dbReference>
<organism evidence="10 11">
    <name type="scientific">Salarchaeum japonicum</name>
    <dbReference type="NCBI Taxonomy" id="555573"/>
    <lineage>
        <taxon>Archaea</taxon>
        <taxon>Methanobacteriati</taxon>
        <taxon>Methanobacteriota</taxon>
        <taxon>Stenosarchaea group</taxon>
        <taxon>Halobacteria</taxon>
        <taxon>Halobacteriales</taxon>
        <taxon>Halobacteriaceae</taxon>
    </lineage>
</organism>
<dbReference type="Gene3D" id="3.30.565.10">
    <property type="entry name" value="Histidine kinase-like ATPase, C-terminal domain"/>
    <property type="match status" value="1"/>
</dbReference>
<evidence type="ECO:0000256" key="4">
    <source>
        <dbReference type="ARBA" id="ARBA00022679"/>
    </source>
</evidence>
<dbReference type="CDD" id="cd00082">
    <property type="entry name" value="HisKA"/>
    <property type="match status" value="1"/>
</dbReference>
<dbReference type="SUPFAM" id="SSF47384">
    <property type="entry name" value="Homodimeric domain of signal transducing histidine kinase"/>
    <property type="match status" value="1"/>
</dbReference>
<feature type="transmembrane region" description="Helical" evidence="8">
    <location>
        <begin position="67"/>
        <end position="85"/>
    </location>
</feature>
<feature type="transmembrane region" description="Helical" evidence="8">
    <location>
        <begin position="91"/>
        <end position="117"/>
    </location>
</feature>
<dbReference type="SMART" id="SM00388">
    <property type="entry name" value="HisKA"/>
    <property type="match status" value="1"/>
</dbReference>
<protein>
    <recommendedName>
        <fullName evidence="2">histidine kinase</fullName>
        <ecNumber evidence="2">2.7.13.3</ecNumber>
    </recommendedName>
</protein>
<feature type="transmembrane region" description="Helical" evidence="8">
    <location>
        <begin position="35"/>
        <end position="55"/>
    </location>
</feature>
<dbReference type="EC" id="2.7.13.3" evidence="2"/>
<dbReference type="Pfam" id="PF13185">
    <property type="entry name" value="GAF_2"/>
    <property type="match status" value="1"/>
</dbReference>
<dbReference type="Gene3D" id="1.10.287.130">
    <property type="match status" value="1"/>
</dbReference>
<evidence type="ECO:0000256" key="5">
    <source>
        <dbReference type="ARBA" id="ARBA00022777"/>
    </source>
</evidence>
<keyword evidence="4" id="KW-0808">Transferase</keyword>
<dbReference type="InterPro" id="IPR036097">
    <property type="entry name" value="HisK_dim/P_sf"/>
</dbReference>
<dbReference type="InterPro" id="IPR003018">
    <property type="entry name" value="GAF"/>
</dbReference>
<dbReference type="InterPro" id="IPR029016">
    <property type="entry name" value="GAF-like_dom_sf"/>
</dbReference>
<evidence type="ECO:0000256" key="2">
    <source>
        <dbReference type="ARBA" id="ARBA00012438"/>
    </source>
</evidence>
<dbReference type="GO" id="GO:0000155">
    <property type="term" value="F:phosphorelay sensor kinase activity"/>
    <property type="evidence" value="ECO:0007669"/>
    <property type="project" value="InterPro"/>
</dbReference>
<dbReference type="PROSITE" id="PS50109">
    <property type="entry name" value="HIS_KIN"/>
    <property type="match status" value="1"/>
</dbReference>
<comment type="caution">
    <text evidence="10">The sequence shown here is derived from an EMBL/GenBank/DDBJ whole genome shotgun (WGS) entry which is preliminary data.</text>
</comment>
<reference evidence="10 11" key="1">
    <citation type="journal article" date="2019" name="Int. J. Syst. Evol. Microbiol.">
        <title>The Global Catalogue of Microorganisms (GCM) 10K type strain sequencing project: providing services to taxonomists for standard genome sequencing and annotation.</title>
        <authorList>
            <consortium name="The Broad Institute Genomics Platform"/>
            <consortium name="The Broad Institute Genome Sequencing Center for Infectious Disease"/>
            <person name="Wu L."/>
            <person name="Ma J."/>
        </authorList>
    </citation>
    <scope>NUCLEOTIDE SEQUENCE [LARGE SCALE GENOMIC DNA]</scope>
    <source>
        <strain evidence="10 11">JCM 16327</strain>
    </source>
</reference>
<keyword evidence="11" id="KW-1185">Reference proteome</keyword>
<sequence length="524" mass="56655">MVVVSRRVCGGVLVALGAALAVGHAGTTGSEPPLAFAVTTALSVAIAGVGVAIARGGLVSAWCTTRVLAWTAVAAGLLPAAVLWVTADAPVFTSLFSTAIVDAATVGALAGVLVGVYDARNRKRQRDLDRLNRITNALRVATQEVVHANDRDTLEQAVCDRLATSDPYEAVWVGRYDAEADVVRPSAWAGLPDDYFDSLTIPTDDTEKGQGAGGRAIKTRETQAIPDVYADETMEPWWRMLREHGVQSLAVVPIHHDDTVYGFYSIYADRPDVFDETERDVLTELGETLGNAIAVIETRERLAQREQELARQNRRLEEFASVVSHDLRNPLNVAEGYVDIARETADAETADALDRVDDALSRMHELVEDVLALARQGDTVNDPETVSLSGVVTDAWETVDTAEATLETRDLPRVRADGSRVRQLLENLFRNAVEHGAGDDGRVTVTVGWLSDGAGFYVADDGPGIPDEERERVFETGYSSSDHGTGFGLNIARTIAEAHGWRVELTESESGGARFEFRNVETAE</sequence>
<evidence type="ECO:0000256" key="1">
    <source>
        <dbReference type="ARBA" id="ARBA00000085"/>
    </source>
</evidence>
<dbReference type="PANTHER" id="PTHR43711">
    <property type="entry name" value="TWO-COMPONENT HISTIDINE KINASE"/>
    <property type="match status" value="1"/>
</dbReference>
<keyword evidence="6" id="KW-0902">Two-component regulatory system</keyword>
<keyword evidence="8" id="KW-0812">Transmembrane</keyword>
<dbReference type="CDD" id="cd00075">
    <property type="entry name" value="HATPase"/>
    <property type="match status" value="1"/>
</dbReference>
<dbReference type="InterPro" id="IPR036890">
    <property type="entry name" value="HATPase_C_sf"/>
</dbReference>
<keyword evidence="7" id="KW-0175">Coiled coil</keyword>
<dbReference type="SUPFAM" id="SSF55781">
    <property type="entry name" value="GAF domain-like"/>
    <property type="match status" value="1"/>
</dbReference>
<evidence type="ECO:0000313" key="11">
    <source>
        <dbReference type="Proteomes" id="UP001500194"/>
    </source>
</evidence>
<evidence type="ECO:0000259" key="9">
    <source>
        <dbReference type="PROSITE" id="PS50109"/>
    </source>
</evidence>
<dbReference type="PRINTS" id="PR00344">
    <property type="entry name" value="BCTRLSENSOR"/>
</dbReference>
<dbReference type="EMBL" id="BAAADU010000002">
    <property type="protein sequence ID" value="GAA0657828.1"/>
    <property type="molecule type" value="Genomic_DNA"/>
</dbReference>
<dbReference type="Pfam" id="PF02518">
    <property type="entry name" value="HATPase_c"/>
    <property type="match status" value="1"/>
</dbReference>
<dbReference type="SMART" id="SM00065">
    <property type="entry name" value="GAF"/>
    <property type="match status" value="1"/>
</dbReference>
<dbReference type="InterPro" id="IPR005467">
    <property type="entry name" value="His_kinase_dom"/>
</dbReference>
<evidence type="ECO:0000256" key="7">
    <source>
        <dbReference type="SAM" id="Coils"/>
    </source>
</evidence>
<dbReference type="Pfam" id="PF00512">
    <property type="entry name" value="HisKA"/>
    <property type="match status" value="1"/>
</dbReference>